<evidence type="ECO:0000256" key="1">
    <source>
        <dbReference type="ARBA" id="ARBA00004571"/>
    </source>
</evidence>
<dbReference type="GO" id="GO:0044718">
    <property type="term" value="P:siderophore transmembrane transport"/>
    <property type="evidence" value="ECO:0007669"/>
    <property type="project" value="TreeGrafter"/>
</dbReference>
<gene>
    <name evidence="16" type="ORF">LT85_3104</name>
</gene>
<feature type="domain" description="TonB-dependent receptor plug" evidence="15">
    <location>
        <begin position="53"/>
        <end position="162"/>
    </location>
</feature>
<dbReference type="RefSeq" id="WP_038490310.1">
    <property type="nucleotide sequence ID" value="NZ_CP009962.1"/>
</dbReference>
<dbReference type="Pfam" id="PF00593">
    <property type="entry name" value="TonB_dep_Rec_b-barrel"/>
    <property type="match status" value="1"/>
</dbReference>
<feature type="signal peptide" evidence="13">
    <location>
        <begin position="1"/>
        <end position="23"/>
    </location>
</feature>
<keyword evidence="7 12" id="KW-0798">TonB box</keyword>
<keyword evidence="3 11" id="KW-0813">Transport</keyword>
<dbReference type="EMBL" id="CP009962">
    <property type="protein sequence ID" value="AIY42262.1"/>
    <property type="molecule type" value="Genomic_DNA"/>
</dbReference>
<dbReference type="Proteomes" id="UP000030302">
    <property type="component" value="Chromosome"/>
</dbReference>
<dbReference type="OrthoDB" id="183532at2"/>
<evidence type="ECO:0000256" key="11">
    <source>
        <dbReference type="PROSITE-ProRule" id="PRU01360"/>
    </source>
</evidence>
<keyword evidence="8 11" id="KW-0472">Membrane</keyword>
<reference evidence="17" key="1">
    <citation type="journal article" date="2014" name="Soil Biol. Biochem.">
        <title>Structure and function of bacterial communities in ageing soils: Insights from the Mendocino ecological staircase.</title>
        <authorList>
            <person name="Uroz S."/>
            <person name="Tech J.J."/>
            <person name="Sawaya N.A."/>
            <person name="Frey-Klett P."/>
            <person name="Leveau J.H.J."/>
        </authorList>
    </citation>
    <scope>NUCLEOTIDE SEQUENCE [LARGE SCALE GENOMIC DNA]</scope>
    <source>
        <strain evidence="17">Cal35</strain>
    </source>
</reference>
<protein>
    <submittedName>
        <fullName evidence="16">TonB-dependent receptor</fullName>
    </submittedName>
</protein>
<sequence length="702" mass="76902">MRKQWQSRVPFVVLLLSAGVATAQQNSEEDDLALSYGSKAVVSIATGSQQTISRAPAVASVITAEDIRAMGATQLDQVLESVPGLHVSFSGLYNDPIYSFRGITSKYNSDTLMLVNGISINTAFLGNQGLAWGGMPLENIARIEIIRGPGSALYGADAFAGVINIITKTSADINGTEYGLRAGSQDTHDAWFLHGGKMGPVDVAFYLAAGHTGGSTKTVDADTQTGLDKIFGTHASLAPGPENMMRNTLDMNVDLSYGLWRLRAGYQDREMGTGVGLAEALDPQGRVRGRRWNTDLSYANPAFSRNWDVTAQVSLRDVKDLQADPNTVLFPPGAFGGAFPNGVIGNPGHAERDSQFSLSGFYTGFDRHRIRLGAGYNIEDMYETNEKKNFQIVDIPGVGPSFVPLGSVVDVSGTSFVFLTPHKRTVAYVFAQDEWTLAKDWILTAGVRTDRYSDFGSTTNPRVALVWDVAYNFSVKALYGSAFRAPSFTEQYSMNNPVTIGNPNLKPETINTRELAFAWQPTQSLQTNLSLYYYRMHNLIEFVPNADPSTGSTAQNTGDQTGRGLELEAIWDATRSLRLSGNYSLQHSVDQRSGQDAGLAPHQRLFARADWRLAPLWRLGTTINHVADRKRQPGDTRPPIADYTTVDLNLRKEKLIGNWSVTAMVLNLFNRDAKDPSFAPGNIPFDLPLPGRTFYVQFQHKL</sequence>
<dbReference type="Pfam" id="PF07715">
    <property type="entry name" value="Plug"/>
    <property type="match status" value="1"/>
</dbReference>
<evidence type="ECO:0000256" key="9">
    <source>
        <dbReference type="ARBA" id="ARBA00023170"/>
    </source>
</evidence>
<keyword evidence="9 16" id="KW-0675">Receptor</keyword>
<evidence type="ECO:0000259" key="14">
    <source>
        <dbReference type="Pfam" id="PF00593"/>
    </source>
</evidence>
<dbReference type="KEGG" id="care:LT85_3104"/>
<dbReference type="AlphaFoldDB" id="A0A0A1FHD8"/>
<evidence type="ECO:0000256" key="10">
    <source>
        <dbReference type="ARBA" id="ARBA00023237"/>
    </source>
</evidence>
<dbReference type="InterPro" id="IPR037066">
    <property type="entry name" value="Plug_dom_sf"/>
</dbReference>
<keyword evidence="10 11" id="KW-0998">Cell outer membrane</keyword>
<evidence type="ECO:0000256" key="13">
    <source>
        <dbReference type="SAM" id="SignalP"/>
    </source>
</evidence>
<comment type="subcellular location">
    <subcellularLocation>
        <location evidence="1 11">Cell outer membrane</location>
        <topology evidence="1 11">Multi-pass membrane protein</topology>
    </subcellularLocation>
</comment>
<evidence type="ECO:0000256" key="2">
    <source>
        <dbReference type="ARBA" id="ARBA00009810"/>
    </source>
</evidence>
<keyword evidence="17" id="KW-1185">Reference proteome</keyword>
<evidence type="ECO:0000313" key="16">
    <source>
        <dbReference type="EMBL" id="AIY42262.1"/>
    </source>
</evidence>
<evidence type="ECO:0000256" key="8">
    <source>
        <dbReference type="ARBA" id="ARBA00023136"/>
    </source>
</evidence>
<dbReference type="CDD" id="cd01347">
    <property type="entry name" value="ligand_gated_channel"/>
    <property type="match status" value="1"/>
</dbReference>
<evidence type="ECO:0000256" key="12">
    <source>
        <dbReference type="RuleBase" id="RU003357"/>
    </source>
</evidence>
<dbReference type="InterPro" id="IPR000531">
    <property type="entry name" value="Beta-barrel_TonB"/>
</dbReference>
<keyword evidence="6 13" id="KW-0732">Signal</keyword>
<dbReference type="STRING" id="279058.LT85_3104"/>
<keyword evidence="4 11" id="KW-1134">Transmembrane beta strand</keyword>
<dbReference type="InterPro" id="IPR039426">
    <property type="entry name" value="TonB-dep_rcpt-like"/>
</dbReference>
<evidence type="ECO:0000256" key="3">
    <source>
        <dbReference type="ARBA" id="ARBA00022448"/>
    </source>
</evidence>
<evidence type="ECO:0000259" key="15">
    <source>
        <dbReference type="Pfam" id="PF07715"/>
    </source>
</evidence>
<dbReference type="InterPro" id="IPR012910">
    <property type="entry name" value="Plug_dom"/>
</dbReference>
<accession>A0A0A1FHD8</accession>
<dbReference type="Gene3D" id="2.170.130.10">
    <property type="entry name" value="TonB-dependent receptor, plug domain"/>
    <property type="match status" value="1"/>
</dbReference>
<evidence type="ECO:0000313" key="17">
    <source>
        <dbReference type="Proteomes" id="UP000030302"/>
    </source>
</evidence>
<evidence type="ECO:0000256" key="5">
    <source>
        <dbReference type="ARBA" id="ARBA00022692"/>
    </source>
</evidence>
<dbReference type="GO" id="GO:0009279">
    <property type="term" value="C:cell outer membrane"/>
    <property type="evidence" value="ECO:0007669"/>
    <property type="project" value="UniProtKB-SubCell"/>
</dbReference>
<dbReference type="PANTHER" id="PTHR30069">
    <property type="entry name" value="TONB-DEPENDENT OUTER MEMBRANE RECEPTOR"/>
    <property type="match status" value="1"/>
</dbReference>
<proteinExistence type="inferred from homology"/>
<dbReference type="InterPro" id="IPR036942">
    <property type="entry name" value="Beta-barrel_TonB_sf"/>
</dbReference>
<evidence type="ECO:0000256" key="7">
    <source>
        <dbReference type="ARBA" id="ARBA00023077"/>
    </source>
</evidence>
<comment type="similarity">
    <text evidence="2 11 12">Belongs to the TonB-dependent receptor family.</text>
</comment>
<keyword evidence="5 11" id="KW-0812">Transmembrane</keyword>
<feature type="domain" description="TonB-dependent receptor-like beta-barrel" evidence="14">
    <location>
        <begin position="284"/>
        <end position="668"/>
    </location>
</feature>
<dbReference type="HOGENOM" id="CLU_008287_18_0_4"/>
<organism evidence="16 17">
    <name type="scientific">Collimonas arenae</name>
    <dbReference type="NCBI Taxonomy" id="279058"/>
    <lineage>
        <taxon>Bacteria</taxon>
        <taxon>Pseudomonadati</taxon>
        <taxon>Pseudomonadota</taxon>
        <taxon>Betaproteobacteria</taxon>
        <taxon>Burkholderiales</taxon>
        <taxon>Oxalobacteraceae</taxon>
        <taxon>Collimonas</taxon>
    </lineage>
</organism>
<dbReference type="GO" id="GO:0015344">
    <property type="term" value="F:siderophore uptake transmembrane transporter activity"/>
    <property type="evidence" value="ECO:0007669"/>
    <property type="project" value="TreeGrafter"/>
</dbReference>
<dbReference type="PROSITE" id="PS52016">
    <property type="entry name" value="TONB_DEPENDENT_REC_3"/>
    <property type="match status" value="1"/>
</dbReference>
<dbReference type="Gene3D" id="2.40.170.20">
    <property type="entry name" value="TonB-dependent receptor, beta-barrel domain"/>
    <property type="match status" value="1"/>
</dbReference>
<dbReference type="PANTHER" id="PTHR30069:SF29">
    <property type="entry name" value="HEMOGLOBIN AND HEMOGLOBIN-HAPTOGLOBIN-BINDING PROTEIN 1-RELATED"/>
    <property type="match status" value="1"/>
</dbReference>
<name>A0A0A1FHD8_9BURK</name>
<dbReference type="SUPFAM" id="SSF56935">
    <property type="entry name" value="Porins"/>
    <property type="match status" value="1"/>
</dbReference>
<feature type="chain" id="PRO_5001974307" evidence="13">
    <location>
        <begin position="24"/>
        <end position="702"/>
    </location>
</feature>
<evidence type="ECO:0000256" key="4">
    <source>
        <dbReference type="ARBA" id="ARBA00022452"/>
    </source>
</evidence>
<evidence type="ECO:0000256" key="6">
    <source>
        <dbReference type="ARBA" id="ARBA00022729"/>
    </source>
</evidence>